<evidence type="ECO:0000313" key="2">
    <source>
        <dbReference type="EMBL" id="KAF7460049.1"/>
    </source>
</evidence>
<organism evidence="2 3">
    <name type="scientific">Marmota monax</name>
    <name type="common">Woodchuck</name>
    <dbReference type="NCBI Taxonomy" id="9995"/>
    <lineage>
        <taxon>Eukaryota</taxon>
        <taxon>Metazoa</taxon>
        <taxon>Chordata</taxon>
        <taxon>Craniata</taxon>
        <taxon>Vertebrata</taxon>
        <taxon>Euteleostomi</taxon>
        <taxon>Mammalia</taxon>
        <taxon>Eutheria</taxon>
        <taxon>Euarchontoglires</taxon>
        <taxon>Glires</taxon>
        <taxon>Rodentia</taxon>
        <taxon>Sciuromorpha</taxon>
        <taxon>Sciuridae</taxon>
        <taxon>Xerinae</taxon>
        <taxon>Marmotini</taxon>
        <taxon>Marmota</taxon>
    </lineage>
</organism>
<sequence>MTPPSWTYHLLSPRLTNMPIYPCPSLIPYPAGCLGPQLISSPCPHPPRPLPSSEMSVCTPPPSHPQWANPASPGSPDIPVSPTPLAQGVGYPRKEPGAKAMGSEMERMEYPIFLH</sequence>
<accession>A0A834UIH4</accession>
<comment type="caution">
    <text evidence="2">The sequence shown here is derived from an EMBL/GenBank/DDBJ whole genome shotgun (WGS) entry which is preliminary data.</text>
</comment>
<name>A0A834UIH4_MARMO</name>
<dbReference type="AlphaFoldDB" id="A0A834UIH4"/>
<protein>
    <submittedName>
        <fullName evidence="2">Uncharacterized protein</fullName>
    </submittedName>
</protein>
<dbReference type="EMBL" id="WJEC01008806">
    <property type="protein sequence ID" value="KAF7460049.1"/>
    <property type="molecule type" value="Genomic_DNA"/>
</dbReference>
<reference evidence="2" key="1">
    <citation type="submission" date="2020-08" db="EMBL/GenBank/DDBJ databases">
        <authorList>
            <person name="Shumante A."/>
            <person name="Zimin A.V."/>
            <person name="Puiu D."/>
            <person name="Salzberg S.L."/>
        </authorList>
    </citation>
    <scope>NUCLEOTIDE SEQUENCE</scope>
    <source>
        <strain evidence="2">WC2-LM</strain>
        <tissue evidence="2">Liver</tissue>
    </source>
</reference>
<feature type="region of interest" description="Disordered" evidence="1">
    <location>
        <begin position="42"/>
        <end position="103"/>
    </location>
</feature>
<evidence type="ECO:0000256" key="1">
    <source>
        <dbReference type="SAM" id="MobiDB-lite"/>
    </source>
</evidence>
<evidence type="ECO:0000313" key="3">
    <source>
        <dbReference type="Proteomes" id="UP000662637"/>
    </source>
</evidence>
<dbReference type="Proteomes" id="UP000662637">
    <property type="component" value="Unassembled WGS sequence"/>
</dbReference>
<proteinExistence type="predicted"/>
<gene>
    <name evidence="2" type="ORF">GHT09_019819</name>
</gene>